<name>A0A0M8ZSD3_9HYME</name>
<keyword evidence="2" id="KW-1185">Reference proteome</keyword>
<dbReference type="EMBL" id="KQ435908">
    <property type="protein sequence ID" value="KOX68986.1"/>
    <property type="molecule type" value="Genomic_DNA"/>
</dbReference>
<evidence type="ECO:0000313" key="2">
    <source>
        <dbReference type="Proteomes" id="UP000053105"/>
    </source>
</evidence>
<dbReference type="Proteomes" id="UP000053105">
    <property type="component" value="Unassembled WGS sequence"/>
</dbReference>
<protein>
    <submittedName>
        <fullName evidence="1">Uncharacterized protein</fullName>
    </submittedName>
</protein>
<gene>
    <name evidence="1" type="ORF">WN51_06737</name>
</gene>
<evidence type="ECO:0000313" key="1">
    <source>
        <dbReference type="EMBL" id="KOX68986.1"/>
    </source>
</evidence>
<organism evidence="1 2">
    <name type="scientific">Melipona quadrifasciata</name>
    <dbReference type="NCBI Taxonomy" id="166423"/>
    <lineage>
        <taxon>Eukaryota</taxon>
        <taxon>Metazoa</taxon>
        <taxon>Ecdysozoa</taxon>
        <taxon>Arthropoda</taxon>
        <taxon>Hexapoda</taxon>
        <taxon>Insecta</taxon>
        <taxon>Pterygota</taxon>
        <taxon>Neoptera</taxon>
        <taxon>Endopterygota</taxon>
        <taxon>Hymenoptera</taxon>
        <taxon>Apocrita</taxon>
        <taxon>Aculeata</taxon>
        <taxon>Apoidea</taxon>
        <taxon>Anthophila</taxon>
        <taxon>Apidae</taxon>
        <taxon>Melipona</taxon>
    </lineage>
</organism>
<proteinExistence type="predicted"/>
<dbReference type="AlphaFoldDB" id="A0A0M8ZSD3"/>
<sequence length="114" mass="12300">MNVKLELLQQSYGPCKSTHRCLLGAKFAASACKSTQGCKINFSASGARCCGTIFRGPVVSKAGPRPEQQTLESSLILENESILLQTQSNNKCQSVEKNELNIVAILMTKHLMGA</sequence>
<accession>A0A0M8ZSD3</accession>
<reference evidence="1 2" key="1">
    <citation type="submission" date="2015-07" db="EMBL/GenBank/DDBJ databases">
        <title>The genome of Melipona quadrifasciata.</title>
        <authorList>
            <person name="Pan H."/>
            <person name="Kapheim K."/>
        </authorList>
    </citation>
    <scope>NUCLEOTIDE SEQUENCE [LARGE SCALE GENOMIC DNA]</scope>
    <source>
        <strain evidence="1">0111107301</strain>
        <tissue evidence="1">Whole body</tissue>
    </source>
</reference>